<accession>A0A381WEP6</accession>
<sequence length="112" mass="13603">MPIDYKNEIIFIHIPRNAGTSILRSFEMNYIGHHNWDDYKRLNSYWMINKYKKFCVFRDPLKRFISSYNYASMEKSFWHPDIAGIHKDYDICKKLDINGIARLLERGVELWH</sequence>
<name>A0A381WEP6_9ZZZZ</name>
<dbReference type="SUPFAM" id="SSF52540">
    <property type="entry name" value="P-loop containing nucleoside triphosphate hydrolases"/>
    <property type="match status" value="1"/>
</dbReference>
<evidence type="ECO:0008006" key="2">
    <source>
        <dbReference type="Google" id="ProtNLM"/>
    </source>
</evidence>
<reference evidence="1" key="1">
    <citation type="submission" date="2018-05" db="EMBL/GenBank/DDBJ databases">
        <authorList>
            <person name="Lanie J.A."/>
            <person name="Ng W.-L."/>
            <person name="Kazmierczak K.M."/>
            <person name="Andrzejewski T.M."/>
            <person name="Davidsen T.M."/>
            <person name="Wayne K.J."/>
            <person name="Tettelin H."/>
            <person name="Glass J.I."/>
            <person name="Rusch D."/>
            <person name="Podicherti R."/>
            <person name="Tsui H.-C.T."/>
            <person name="Winkler M.E."/>
        </authorList>
    </citation>
    <scope>NUCLEOTIDE SEQUENCE</scope>
</reference>
<dbReference type="GO" id="GO:0008146">
    <property type="term" value="F:sulfotransferase activity"/>
    <property type="evidence" value="ECO:0007669"/>
    <property type="project" value="InterPro"/>
</dbReference>
<dbReference type="Pfam" id="PF03567">
    <property type="entry name" value="Sulfotransfer_2"/>
    <property type="match status" value="1"/>
</dbReference>
<evidence type="ECO:0000313" key="1">
    <source>
        <dbReference type="EMBL" id="SVA50528.1"/>
    </source>
</evidence>
<feature type="non-terminal residue" evidence="1">
    <location>
        <position position="112"/>
    </location>
</feature>
<dbReference type="Gene3D" id="3.40.50.300">
    <property type="entry name" value="P-loop containing nucleotide triphosphate hydrolases"/>
    <property type="match status" value="1"/>
</dbReference>
<organism evidence="1">
    <name type="scientific">marine metagenome</name>
    <dbReference type="NCBI Taxonomy" id="408172"/>
    <lineage>
        <taxon>unclassified sequences</taxon>
        <taxon>metagenomes</taxon>
        <taxon>ecological metagenomes</taxon>
    </lineage>
</organism>
<gene>
    <name evidence="1" type="ORF">METZ01_LOCUS103382</name>
</gene>
<dbReference type="GO" id="GO:0016020">
    <property type="term" value="C:membrane"/>
    <property type="evidence" value="ECO:0007669"/>
    <property type="project" value="InterPro"/>
</dbReference>
<dbReference type="AlphaFoldDB" id="A0A381WEP6"/>
<proteinExistence type="predicted"/>
<dbReference type="InterPro" id="IPR027417">
    <property type="entry name" value="P-loop_NTPase"/>
</dbReference>
<protein>
    <recommendedName>
        <fullName evidence="2">Sulfotransferase domain-containing protein</fullName>
    </recommendedName>
</protein>
<dbReference type="InterPro" id="IPR005331">
    <property type="entry name" value="Sulfotransferase"/>
</dbReference>
<dbReference type="EMBL" id="UINC01011445">
    <property type="protein sequence ID" value="SVA50528.1"/>
    <property type="molecule type" value="Genomic_DNA"/>
</dbReference>